<keyword evidence="6" id="KW-0812">Transmembrane</keyword>
<dbReference type="SUPFAM" id="SSF55874">
    <property type="entry name" value="ATPase domain of HSP90 chaperone/DNA topoisomerase II/histidine kinase"/>
    <property type="match status" value="1"/>
</dbReference>
<evidence type="ECO:0000256" key="3">
    <source>
        <dbReference type="ARBA" id="ARBA00012438"/>
    </source>
</evidence>
<dbReference type="NCBIfam" id="TIGR00229">
    <property type="entry name" value="sensory_box"/>
    <property type="match status" value="1"/>
</dbReference>
<comment type="caution">
    <text evidence="16">The sequence shown here is derived from an EMBL/GenBank/DDBJ whole genome shotgun (WGS) entry which is preliminary data.</text>
</comment>
<dbReference type="GO" id="GO:0005524">
    <property type="term" value="F:ATP binding"/>
    <property type="evidence" value="ECO:0007669"/>
    <property type="project" value="UniProtKB-KW"/>
</dbReference>
<dbReference type="Gene3D" id="3.30.565.10">
    <property type="entry name" value="Histidine kinase-like ATPase, C-terminal domain"/>
    <property type="match status" value="1"/>
</dbReference>
<dbReference type="GO" id="GO:0000156">
    <property type="term" value="F:phosphorelay response regulator activity"/>
    <property type="evidence" value="ECO:0007669"/>
    <property type="project" value="TreeGrafter"/>
</dbReference>
<dbReference type="InterPro" id="IPR035965">
    <property type="entry name" value="PAS-like_dom_sf"/>
</dbReference>
<evidence type="ECO:0000256" key="12">
    <source>
        <dbReference type="ARBA" id="ARBA00023136"/>
    </source>
</evidence>
<keyword evidence="10" id="KW-1133">Transmembrane helix</keyword>
<organism evidence="16 17">
    <name type="scientific">Candidatus Collierbacteria bacterium GW2011_GWA1_44_12</name>
    <dbReference type="NCBI Taxonomy" id="1618376"/>
    <lineage>
        <taxon>Bacteria</taxon>
        <taxon>Candidatus Collieribacteriota</taxon>
    </lineage>
</organism>
<dbReference type="Gene3D" id="1.10.287.130">
    <property type="match status" value="1"/>
</dbReference>
<dbReference type="PROSITE" id="PS50112">
    <property type="entry name" value="PAS"/>
    <property type="match status" value="1"/>
</dbReference>
<dbReference type="SMART" id="SM00086">
    <property type="entry name" value="PAC"/>
    <property type="match status" value="1"/>
</dbReference>
<dbReference type="Pfam" id="PF13426">
    <property type="entry name" value="PAS_9"/>
    <property type="match status" value="1"/>
</dbReference>
<dbReference type="Pfam" id="PF02518">
    <property type="entry name" value="HATPase_c"/>
    <property type="match status" value="1"/>
</dbReference>
<evidence type="ECO:0000256" key="4">
    <source>
        <dbReference type="ARBA" id="ARBA00022553"/>
    </source>
</evidence>
<dbReference type="InterPro" id="IPR000700">
    <property type="entry name" value="PAS-assoc_C"/>
</dbReference>
<evidence type="ECO:0000256" key="8">
    <source>
        <dbReference type="ARBA" id="ARBA00022777"/>
    </source>
</evidence>
<dbReference type="InterPro" id="IPR000014">
    <property type="entry name" value="PAS"/>
</dbReference>
<dbReference type="Gene3D" id="3.30.450.20">
    <property type="entry name" value="PAS domain"/>
    <property type="match status" value="1"/>
</dbReference>
<feature type="domain" description="Histidine kinase" evidence="13">
    <location>
        <begin position="182"/>
        <end position="400"/>
    </location>
</feature>
<dbReference type="SUPFAM" id="SSF47384">
    <property type="entry name" value="Homodimeric domain of signal transducing histidine kinase"/>
    <property type="match status" value="1"/>
</dbReference>
<name>A0A0G1GHB3_9BACT</name>
<dbReference type="InterPro" id="IPR003661">
    <property type="entry name" value="HisK_dim/P_dom"/>
</dbReference>
<keyword evidence="5" id="KW-0808">Transferase</keyword>
<evidence type="ECO:0000256" key="10">
    <source>
        <dbReference type="ARBA" id="ARBA00022989"/>
    </source>
</evidence>
<proteinExistence type="predicted"/>
<accession>A0A0G1GHB3</accession>
<dbReference type="InterPro" id="IPR005467">
    <property type="entry name" value="His_kinase_dom"/>
</dbReference>
<keyword evidence="11" id="KW-0902">Two-component regulatory system</keyword>
<dbReference type="GO" id="GO:0000155">
    <property type="term" value="F:phosphorelay sensor kinase activity"/>
    <property type="evidence" value="ECO:0007669"/>
    <property type="project" value="InterPro"/>
</dbReference>
<evidence type="ECO:0000259" key="14">
    <source>
        <dbReference type="PROSITE" id="PS50112"/>
    </source>
</evidence>
<dbReference type="GO" id="GO:0016020">
    <property type="term" value="C:membrane"/>
    <property type="evidence" value="ECO:0007669"/>
    <property type="project" value="UniProtKB-SubCell"/>
</dbReference>
<dbReference type="GO" id="GO:0007234">
    <property type="term" value="P:osmosensory signaling via phosphorelay pathway"/>
    <property type="evidence" value="ECO:0007669"/>
    <property type="project" value="TreeGrafter"/>
</dbReference>
<evidence type="ECO:0000259" key="13">
    <source>
        <dbReference type="PROSITE" id="PS50109"/>
    </source>
</evidence>
<dbReference type="PANTHER" id="PTHR42878:SF7">
    <property type="entry name" value="SENSOR HISTIDINE KINASE GLRK"/>
    <property type="match status" value="1"/>
</dbReference>
<evidence type="ECO:0000256" key="1">
    <source>
        <dbReference type="ARBA" id="ARBA00000085"/>
    </source>
</evidence>
<dbReference type="Proteomes" id="UP000034069">
    <property type="component" value="Unassembled WGS sequence"/>
</dbReference>
<dbReference type="EMBL" id="LCHN01000043">
    <property type="protein sequence ID" value="KKT34341.1"/>
    <property type="molecule type" value="Genomic_DNA"/>
</dbReference>
<dbReference type="InterPro" id="IPR036890">
    <property type="entry name" value="HATPase_C_sf"/>
</dbReference>
<dbReference type="FunFam" id="3.30.565.10:FF:000006">
    <property type="entry name" value="Sensor histidine kinase WalK"/>
    <property type="match status" value="1"/>
</dbReference>
<evidence type="ECO:0000259" key="15">
    <source>
        <dbReference type="PROSITE" id="PS50113"/>
    </source>
</evidence>
<dbReference type="EC" id="2.7.13.3" evidence="3"/>
<evidence type="ECO:0000256" key="7">
    <source>
        <dbReference type="ARBA" id="ARBA00022741"/>
    </source>
</evidence>
<dbReference type="PANTHER" id="PTHR42878">
    <property type="entry name" value="TWO-COMPONENT HISTIDINE KINASE"/>
    <property type="match status" value="1"/>
</dbReference>
<sequence>MELKKLAKGKEEVRFKLVEIAKQLAKTAEEKEEVRIRFAKTAAIIKDLSDRNEAILSSIGDAAFACDKEGKIILFNKMAEEITGIAKKDALGEPYGQVTSFINEKTGEPAVDFISEAIKKRIKTGMDEDTVLVRKDGKKIPVADTAAPIFDSKGVVTGCIVVFRDVTKERSIDQAKTELVSLASHQLRSPLTAIGWYAELLESETNGILTPKQLKLTREIRDAYKRMTTLVNSLLNVSRISMGTFAVDPGSTNIENVAKTTLELFKHEIEEKKLTIRENYDKRLDNFWADPKILSVIFQNLISNAVKYTPSGGKIVINIKKQKFLEISISDTGMGIPKYQQAKIFTKLFRADNANDVDPSGTGLGLYIVYEIVKASGGTVRFDSEVKRGSTFYVSYPLKGMVRKIGEKSLS</sequence>
<dbReference type="AlphaFoldDB" id="A0A0G1GHB3"/>
<evidence type="ECO:0000256" key="5">
    <source>
        <dbReference type="ARBA" id="ARBA00022679"/>
    </source>
</evidence>
<evidence type="ECO:0000256" key="6">
    <source>
        <dbReference type="ARBA" id="ARBA00022692"/>
    </source>
</evidence>
<dbReference type="InterPro" id="IPR050351">
    <property type="entry name" value="BphY/WalK/GraS-like"/>
</dbReference>
<comment type="subcellular location">
    <subcellularLocation>
        <location evidence="2">Membrane</location>
        <topology evidence="2">Multi-pass membrane protein</topology>
    </subcellularLocation>
</comment>
<keyword evidence="12" id="KW-0472">Membrane</keyword>
<dbReference type="SMART" id="SM00091">
    <property type="entry name" value="PAS"/>
    <property type="match status" value="1"/>
</dbReference>
<dbReference type="Pfam" id="PF00512">
    <property type="entry name" value="HisKA"/>
    <property type="match status" value="1"/>
</dbReference>
<evidence type="ECO:0000313" key="16">
    <source>
        <dbReference type="EMBL" id="KKT34341.1"/>
    </source>
</evidence>
<evidence type="ECO:0000313" key="17">
    <source>
        <dbReference type="Proteomes" id="UP000034069"/>
    </source>
</evidence>
<dbReference type="SUPFAM" id="SSF55785">
    <property type="entry name" value="PYP-like sensor domain (PAS domain)"/>
    <property type="match status" value="1"/>
</dbReference>
<dbReference type="InterPro" id="IPR003594">
    <property type="entry name" value="HATPase_dom"/>
</dbReference>
<keyword evidence="9" id="KW-0067">ATP-binding</keyword>
<evidence type="ECO:0000256" key="2">
    <source>
        <dbReference type="ARBA" id="ARBA00004141"/>
    </source>
</evidence>
<dbReference type="InterPro" id="IPR036097">
    <property type="entry name" value="HisK_dim/P_sf"/>
</dbReference>
<dbReference type="PROSITE" id="PS50113">
    <property type="entry name" value="PAC"/>
    <property type="match status" value="1"/>
</dbReference>
<dbReference type="PRINTS" id="PR00344">
    <property type="entry name" value="BCTRLSENSOR"/>
</dbReference>
<feature type="domain" description="PAC" evidence="15">
    <location>
        <begin position="126"/>
        <end position="178"/>
    </location>
</feature>
<keyword evidence="8 16" id="KW-0418">Kinase</keyword>
<comment type="catalytic activity">
    <reaction evidence="1">
        <text>ATP + protein L-histidine = ADP + protein N-phospho-L-histidine.</text>
        <dbReference type="EC" id="2.7.13.3"/>
    </reaction>
</comment>
<keyword evidence="7" id="KW-0547">Nucleotide-binding</keyword>
<dbReference type="InterPro" id="IPR004358">
    <property type="entry name" value="Sig_transdc_His_kin-like_C"/>
</dbReference>
<dbReference type="CDD" id="cd00082">
    <property type="entry name" value="HisKA"/>
    <property type="match status" value="1"/>
</dbReference>
<dbReference type="InterPro" id="IPR001610">
    <property type="entry name" value="PAC"/>
</dbReference>
<reference evidence="16 17" key="1">
    <citation type="journal article" date="2015" name="Nature">
        <title>rRNA introns, odd ribosomes, and small enigmatic genomes across a large radiation of phyla.</title>
        <authorList>
            <person name="Brown C.T."/>
            <person name="Hug L.A."/>
            <person name="Thomas B.C."/>
            <person name="Sharon I."/>
            <person name="Castelle C.J."/>
            <person name="Singh A."/>
            <person name="Wilkins M.J."/>
            <person name="Williams K.H."/>
            <person name="Banfield J.F."/>
        </authorList>
    </citation>
    <scope>NUCLEOTIDE SEQUENCE [LARGE SCALE GENOMIC DNA]</scope>
</reference>
<keyword evidence="4" id="KW-0597">Phosphoprotein</keyword>
<feature type="domain" description="PAS" evidence="14">
    <location>
        <begin position="48"/>
        <end position="121"/>
    </location>
</feature>
<dbReference type="CDD" id="cd00130">
    <property type="entry name" value="PAS"/>
    <property type="match status" value="1"/>
</dbReference>
<dbReference type="SMART" id="SM00388">
    <property type="entry name" value="HisKA"/>
    <property type="match status" value="1"/>
</dbReference>
<gene>
    <name evidence="16" type="ORF">UW23_C0043G0005</name>
</gene>
<protein>
    <recommendedName>
        <fullName evidence="3">histidine kinase</fullName>
        <ecNumber evidence="3">2.7.13.3</ecNumber>
    </recommendedName>
</protein>
<dbReference type="GO" id="GO:0030295">
    <property type="term" value="F:protein kinase activator activity"/>
    <property type="evidence" value="ECO:0007669"/>
    <property type="project" value="TreeGrafter"/>
</dbReference>
<evidence type="ECO:0000256" key="11">
    <source>
        <dbReference type="ARBA" id="ARBA00023012"/>
    </source>
</evidence>
<evidence type="ECO:0000256" key="9">
    <source>
        <dbReference type="ARBA" id="ARBA00022840"/>
    </source>
</evidence>
<dbReference type="SMART" id="SM00387">
    <property type="entry name" value="HATPase_c"/>
    <property type="match status" value="1"/>
</dbReference>
<dbReference type="PROSITE" id="PS50109">
    <property type="entry name" value="HIS_KIN"/>
    <property type="match status" value="1"/>
</dbReference>